<dbReference type="SUPFAM" id="SSF56672">
    <property type="entry name" value="DNA/RNA polymerases"/>
    <property type="match status" value="1"/>
</dbReference>
<evidence type="ECO:0000259" key="1">
    <source>
        <dbReference type="Pfam" id="PF17919"/>
    </source>
</evidence>
<feature type="domain" description="Reverse transcriptase/retrotransposon-derived protein RNase H-like" evidence="1">
    <location>
        <begin position="31"/>
        <end position="126"/>
    </location>
</feature>
<dbReference type="Pfam" id="PF17919">
    <property type="entry name" value="RT_RNaseH_2"/>
    <property type="match status" value="1"/>
</dbReference>
<sequence length="187" mass="20731">MAGYYRGFCRNFADIVAPLTSLTSVTRPFVWSSSCENAFHSVKALLCSTPVLAAPNFACPFKLEVDASASGARAVLLQEDGQGVDHPICYFSKKFNQHQLKYSTIEKEALSLLLALQHFEVYVGSSSLPVAVFIDHNPLVFLGRMQNSNQRLMSWSLLVQDYNLEIHHKKGTENVVPDALSRVSTCC</sequence>
<dbReference type="CDD" id="cd09274">
    <property type="entry name" value="RNase_HI_RT_Ty3"/>
    <property type="match status" value="1"/>
</dbReference>
<keyword evidence="2" id="KW-0378">Hydrolase</keyword>
<proteinExistence type="predicted"/>
<accession>A0A6G1PD38</accession>
<reference evidence="3" key="2">
    <citation type="submission" date="2019-02" db="EMBL/GenBank/DDBJ databases">
        <title>Opniocepnalus argus Var Kimnra genome.</title>
        <authorList>
            <person name="Zhou C."/>
            <person name="Xiao S."/>
        </authorList>
    </citation>
    <scope>NUCLEOTIDE SEQUENCE [LARGE SCALE GENOMIC DNA]</scope>
</reference>
<dbReference type="Proteomes" id="UP000503349">
    <property type="component" value="Chromosome 3"/>
</dbReference>
<name>A0A6G1PD38_CHAAH</name>
<dbReference type="InterPro" id="IPR041577">
    <property type="entry name" value="RT_RNaseH_2"/>
</dbReference>
<organism evidence="2 3">
    <name type="scientific">Channa argus</name>
    <name type="common">Northern snakehead</name>
    <name type="synonym">Ophicephalus argus</name>
    <dbReference type="NCBI Taxonomy" id="215402"/>
    <lineage>
        <taxon>Eukaryota</taxon>
        <taxon>Metazoa</taxon>
        <taxon>Chordata</taxon>
        <taxon>Craniata</taxon>
        <taxon>Vertebrata</taxon>
        <taxon>Euteleostomi</taxon>
        <taxon>Actinopterygii</taxon>
        <taxon>Neopterygii</taxon>
        <taxon>Teleostei</taxon>
        <taxon>Neoteleostei</taxon>
        <taxon>Acanthomorphata</taxon>
        <taxon>Anabantaria</taxon>
        <taxon>Anabantiformes</taxon>
        <taxon>Channoidei</taxon>
        <taxon>Channidae</taxon>
        <taxon>Channa</taxon>
    </lineage>
</organism>
<dbReference type="PANTHER" id="PTHR34072:SF52">
    <property type="entry name" value="RIBONUCLEASE H"/>
    <property type="match status" value="1"/>
</dbReference>
<dbReference type="PANTHER" id="PTHR34072">
    <property type="entry name" value="ENZYMATIC POLYPROTEIN-RELATED"/>
    <property type="match status" value="1"/>
</dbReference>
<dbReference type="InterPro" id="IPR043128">
    <property type="entry name" value="Rev_trsase/Diguanyl_cyclase"/>
</dbReference>
<reference evidence="2 3" key="1">
    <citation type="submission" date="2019-02" db="EMBL/GenBank/DDBJ databases">
        <title>Opniocepnalus argus genome.</title>
        <authorList>
            <person name="Zhou C."/>
            <person name="Xiao S."/>
        </authorList>
    </citation>
    <scope>NUCLEOTIDE SEQUENCE [LARGE SCALE GENOMIC DNA]</scope>
    <source>
        <strain evidence="2">OARG1902GOOAL</strain>
        <tissue evidence="2">Muscle</tissue>
    </source>
</reference>
<protein>
    <submittedName>
        <fullName evidence="2">Retrovirus-related Pol polyprotein from transposon opus Protease</fullName>
    </submittedName>
</protein>
<dbReference type="AlphaFoldDB" id="A0A6G1PD38"/>
<dbReference type="GO" id="GO:0008233">
    <property type="term" value="F:peptidase activity"/>
    <property type="evidence" value="ECO:0007669"/>
    <property type="project" value="UniProtKB-KW"/>
</dbReference>
<dbReference type="EMBL" id="CM015714">
    <property type="protein sequence ID" value="KAF3688175.1"/>
    <property type="molecule type" value="Genomic_DNA"/>
</dbReference>
<evidence type="ECO:0000313" key="2">
    <source>
        <dbReference type="EMBL" id="KAF3688175.1"/>
    </source>
</evidence>
<gene>
    <name evidence="2" type="ORF">EXN66_Car003847</name>
</gene>
<keyword evidence="2" id="KW-0645">Protease</keyword>
<keyword evidence="3" id="KW-1185">Reference proteome</keyword>
<evidence type="ECO:0000313" key="3">
    <source>
        <dbReference type="Proteomes" id="UP000503349"/>
    </source>
</evidence>
<dbReference type="GO" id="GO:0006508">
    <property type="term" value="P:proteolysis"/>
    <property type="evidence" value="ECO:0007669"/>
    <property type="project" value="UniProtKB-KW"/>
</dbReference>
<dbReference type="Gene3D" id="3.30.70.270">
    <property type="match status" value="1"/>
</dbReference>
<dbReference type="InterPro" id="IPR043502">
    <property type="entry name" value="DNA/RNA_pol_sf"/>
</dbReference>